<reference evidence="2" key="1">
    <citation type="submission" date="2023-09" db="EMBL/GenBank/DDBJ databases">
        <title>Flavobacterium sp. 20NA77.7 isolated from freshwater.</title>
        <authorList>
            <person name="Le V."/>
            <person name="Ko S.-R."/>
            <person name="Ahn C.-Y."/>
            <person name="Oh H.-M."/>
        </authorList>
    </citation>
    <scope>NUCLEOTIDE SEQUENCE</scope>
    <source>
        <strain evidence="2">20NA77.7</strain>
    </source>
</reference>
<name>A0ABY9R8Z7_9FLAO</name>
<evidence type="ECO:0000256" key="1">
    <source>
        <dbReference type="SAM" id="Phobius"/>
    </source>
</evidence>
<organism evidence="2 3">
    <name type="scientific">Flavobacterium nakdongensis</name>
    <dbReference type="NCBI Taxonomy" id="3073563"/>
    <lineage>
        <taxon>Bacteria</taxon>
        <taxon>Pseudomonadati</taxon>
        <taxon>Bacteroidota</taxon>
        <taxon>Flavobacteriia</taxon>
        <taxon>Flavobacteriales</taxon>
        <taxon>Flavobacteriaceae</taxon>
        <taxon>Flavobacterium</taxon>
    </lineage>
</organism>
<dbReference type="InterPro" id="IPR009325">
    <property type="entry name" value="DUF983"/>
</dbReference>
<dbReference type="RefSeq" id="WP_309532054.1">
    <property type="nucleotide sequence ID" value="NZ_CP133721.1"/>
</dbReference>
<gene>
    <name evidence="2" type="ORF">RF683_09510</name>
</gene>
<dbReference type="EMBL" id="CP133721">
    <property type="protein sequence ID" value="WMW77717.1"/>
    <property type="molecule type" value="Genomic_DNA"/>
</dbReference>
<evidence type="ECO:0000313" key="2">
    <source>
        <dbReference type="EMBL" id="WMW77717.1"/>
    </source>
</evidence>
<keyword evidence="1" id="KW-0812">Transmembrane</keyword>
<accession>A0ABY9R8Z7</accession>
<feature type="transmembrane region" description="Helical" evidence="1">
    <location>
        <begin position="56"/>
        <end position="79"/>
    </location>
</feature>
<dbReference type="Pfam" id="PF06170">
    <property type="entry name" value="DUF983"/>
    <property type="match status" value="1"/>
</dbReference>
<keyword evidence="1" id="KW-1133">Transmembrane helix</keyword>
<sequence>MTSYIALLKNILNEKCPKCEQGKVFATSGNLLLLRIPKMHENCSTCNHKFEKEPGYFFGSMFVSYALAVGEMIVLFLLLNLFVSSYITIIILIGIASLIVSTFNFRCSRMIWIYIFDGMNRKL</sequence>
<proteinExistence type="predicted"/>
<feature type="transmembrane region" description="Helical" evidence="1">
    <location>
        <begin position="85"/>
        <end position="105"/>
    </location>
</feature>
<evidence type="ECO:0000313" key="3">
    <source>
        <dbReference type="Proteomes" id="UP001180481"/>
    </source>
</evidence>
<keyword evidence="3" id="KW-1185">Reference proteome</keyword>
<dbReference type="Proteomes" id="UP001180481">
    <property type="component" value="Chromosome"/>
</dbReference>
<protein>
    <submittedName>
        <fullName evidence="2">DUF983 domain-containing protein</fullName>
    </submittedName>
</protein>
<keyword evidence="1" id="KW-0472">Membrane</keyword>